<evidence type="ECO:0000313" key="1">
    <source>
        <dbReference type="EMBL" id="PRQ05979.1"/>
    </source>
</evidence>
<protein>
    <submittedName>
        <fullName evidence="1">Uncharacterized protein</fullName>
    </submittedName>
</protein>
<dbReference type="AlphaFoldDB" id="A0A2S9YLK9"/>
<proteinExistence type="predicted"/>
<dbReference type="EMBL" id="PVNL01000086">
    <property type="protein sequence ID" value="PRQ05979.1"/>
    <property type="molecule type" value="Genomic_DNA"/>
</dbReference>
<dbReference type="OrthoDB" id="5524755at2"/>
<name>A0A2S9YLK9_9BACT</name>
<dbReference type="RefSeq" id="WP_106091181.1">
    <property type="nucleotide sequence ID" value="NZ_PVNL01000086.1"/>
</dbReference>
<sequence length="97" mass="10983">MIAPARGPTRVRHYACIHPETYKYFFAKHDVLAVWGRLAAIYGEPSVRPGFGVIEIQSERLILRATTGGNPITVIRTRRCTSQDVEALHRVFGFELE</sequence>
<dbReference type="Proteomes" id="UP000238823">
    <property type="component" value="Unassembled WGS sequence"/>
</dbReference>
<evidence type="ECO:0000313" key="2">
    <source>
        <dbReference type="Proteomes" id="UP000238823"/>
    </source>
</evidence>
<accession>A0A2S9YLK9</accession>
<organism evidence="1 2">
    <name type="scientific">Enhygromyxa salina</name>
    <dbReference type="NCBI Taxonomy" id="215803"/>
    <lineage>
        <taxon>Bacteria</taxon>
        <taxon>Pseudomonadati</taxon>
        <taxon>Myxococcota</taxon>
        <taxon>Polyangia</taxon>
        <taxon>Nannocystales</taxon>
        <taxon>Nannocystaceae</taxon>
        <taxon>Enhygromyxa</taxon>
    </lineage>
</organism>
<reference evidence="1 2" key="1">
    <citation type="submission" date="2018-03" db="EMBL/GenBank/DDBJ databases">
        <title>Draft Genome Sequences of the Obligatory Marine Myxobacteria Enhygromyxa salina SWB007.</title>
        <authorList>
            <person name="Poehlein A."/>
            <person name="Moghaddam J.A."/>
            <person name="Harms H."/>
            <person name="Alanjari M."/>
            <person name="Koenig G.M."/>
            <person name="Daniel R."/>
            <person name="Schaeberle T.F."/>
        </authorList>
    </citation>
    <scope>NUCLEOTIDE SEQUENCE [LARGE SCALE GENOMIC DNA]</scope>
    <source>
        <strain evidence="1 2">SWB007</strain>
    </source>
</reference>
<gene>
    <name evidence="1" type="ORF">ENSA7_42410</name>
</gene>
<comment type="caution">
    <text evidence="1">The sequence shown here is derived from an EMBL/GenBank/DDBJ whole genome shotgun (WGS) entry which is preliminary data.</text>
</comment>